<dbReference type="PANTHER" id="PTHR30231">
    <property type="entry name" value="DNA POLYMERASE III SUBUNIT EPSILON"/>
    <property type="match status" value="1"/>
</dbReference>
<keyword evidence="2" id="KW-0540">Nuclease</keyword>
<dbReference type="GO" id="GO:0003676">
    <property type="term" value="F:nucleic acid binding"/>
    <property type="evidence" value="ECO:0007669"/>
    <property type="project" value="InterPro"/>
</dbReference>
<dbReference type="NCBIfam" id="NF006601">
    <property type="entry name" value="PRK09145.1"/>
    <property type="match status" value="1"/>
</dbReference>
<dbReference type="RefSeq" id="WP_180307871.1">
    <property type="nucleotide sequence ID" value="NZ_CP058952.1"/>
</dbReference>
<protein>
    <submittedName>
        <fullName evidence="2">3'-5' exonuclease</fullName>
    </submittedName>
</protein>
<dbReference type="InterPro" id="IPR013520">
    <property type="entry name" value="Ribonucl_H"/>
</dbReference>
<keyword evidence="2" id="KW-0378">Hydrolase</keyword>
<dbReference type="SMART" id="SM00479">
    <property type="entry name" value="EXOIII"/>
    <property type="match status" value="1"/>
</dbReference>
<gene>
    <name evidence="2" type="ORF">HZU75_03870</name>
</gene>
<reference evidence="2 3" key="1">
    <citation type="journal article" date="2016" name="Int. J. Syst. Evol. Microbiol.">
        <title>Chitinibacter fontanus sp. nov., isolated from a spring.</title>
        <authorList>
            <person name="Sheu S.Y."/>
            <person name="Li Y.S."/>
            <person name="Young C.C."/>
            <person name="Chen W.M."/>
        </authorList>
    </citation>
    <scope>NUCLEOTIDE SEQUENCE [LARGE SCALE GENOMIC DNA]</scope>
    <source>
        <strain evidence="2 3">STM-7</strain>
    </source>
</reference>
<dbReference type="CDD" id="cd06127">
    <property type="entry name" value="DEDDh"/>
    <property type="match status" value="1"/>
</dbReference>
<dbReference type="Pfam" id="PF00929">
    <property type="entry name" value="RNase_T"/>
    <property type="match status" value="1"/>
</dbReference>
<dbReference type="InterPro" id="IPR012337">
    <property type="entry name" value="RNaseH-like_sf"/>
</dbReference>
<dbReference type="GO" id="GO:0006259">
    <property type="term" value="P:DNA metabolic process"/>
    <property type="evidence" value="ECO:0007669"/>
    <property type="project" value="UniProtKB-ARBA"/>
</dbReference>
<dbReference type="AlphaFoldDB" id="A0A7D5V880"/>
<dbReference type="GO" id="GO:0005829">
    <property type="term" value="C:cytosol"/>
    <property type="evidence" value="ECO:0007669"/>
    <property type="project" value="TreeGrafter"/>
</dbReference>
<feature type="domain" description="Exonuclease" evidence="1">
    <location>
        <begin position="39"/>
        <end position="211"/>
    </location>
</feature>
<keyword evidence="3" id="KW-1185">Reference proteome</keyword>
<organism evidence="2 3">
    <name type="scientific">Chitinibacter fontanus</name>
    <dbReference type="NCBI Taxonomy" id="1737446"/>
    <lineage>
        <taxon>Bacteria</taxon>
        <taxon>Pseudomonadati</taxon>
        <taxon>Pseudomonadota</taxon>
        <taxon>Betaproteobacteria</taxon>
        <taxon>Neisseriales</taxon>
        <taxon>Chitinibacteraceae</taxon>
        <taxon>Chitinibacter</taxon>
    </lineage>
</organism>
<dbReference type="EMBL" id="CP058952">
    <property type="protein sequence ID" value="QLI80737.1"/>
    <property type="molecule type" value="Genomic_DNA"/>
</dbReference>
<dbReference type="SUPFAM" id="SSF53098">
    <property type="entry name" value="Ribonuclease H-like"/>
    <property type="match status" value="1"/>
</dbReference>
<name>A0A7D5V880_9NEIS</name>
<proteinExistence type="predicted"/>
<dbReference type="GO" id="GO:0008408">
    <property type="term" value="F:3'-5' exonuclease activity"/>
    <property type="evidence" value="ECO:0007669"/>
    <property type="project" value="TreeGrafter"/>
</dbReference>
<evidence type="ECO:0000313" key="2">
    <source>
        <dbReference type="EMBL" id="QLI80737.1"/>
    </source>
</evidence>
<dbReference type="PANTHER" id="PTHR30231:SF7">
    <property type="entry name" value="BLR4117 PROTEIN"/>
    <property type="match status" value="1"/>
</dbReference>
<keyword evidence="2" id="KW-0269">Exonuclease</keyword>
<dbReference type="Gene3D" id="3.30.420.10">
    <property type="entry name" value="Ribonuclease H-like superfamily/Ribonuclease H"/>
    <property type="match status" value="1"/>
</dbReference>
<accession>A0A7D5V880</accession>
<evidence type="ECO:0000259" key="1">
    <source>
        <dbReference type="SMART" id="SM00479"/>
    </source>
</evidence>
<sequence>MSALLPQYLTPHYWRQRRLRAQLKRAEFAFLLETPPAQEWISLDCETTCLDPKQAEIISIAAVRIAGPRIALSEHLSLLIKPSGQLDPKSIPIHGLRAQDVAQGLSIEAALSQLLQFIGARPIVGYYLEFDLAVINRQLKPWLGIGLPNQAIDVSGLYYDRMVSAYNPQVDLRLETILRTLEIPKLARHDPLNDALMAAMIFQKLSKNPSKP</sequence>
<dbReference type="KEGG" id="cfon:HZU75_03870"/>
<dbReference type="Proteomes" id="UP000510822">
    <property type="component" value="Chromosome"/>
</dbReference>
<dbReference type="InterPro" id="IPR036397">
    <property type="entry name" value="RNaseH_sf"/>
</dbReference>
<evidence type="ECO:0000313" key="3">
    <source>
        <dbReference type="Proteomes" id="UP000510822"/>
    </source>
</evidence>